<dbReference type="PANTHER" id="PTHR48475:SF2">
    <property type="entry name" value="RIBONUCLEASE H"/>
    <property type="match status" value="1"/>
</dbReference>
<evidence type="ECO:0000313" key="5">
    <source>
        <dbReference type="EMBL" id="KAL0289228.1"/>
    </source>
</evidence>
<evidence type="ECO:0000259" key="2">
    <source>
        <dbReference type="Pfam" id="PF00078"/>
    </source>
</evidence>
<dbReference type="CDD" id="cd09279">
    <property type="entry name" value="RNase_HI_like"/>
    <property type="match status" value="1"/>
</dbReference>
<accession>A0AAW2J4W6</accession>
<dbReference type="InterPro" id="IPR043128">
    <property type="entry name" value="Rev_trsase/Diguanyl_cyclase"/>
</dbReference>
<dbReference type="InterPro" id="IPR002156">
    <property type="entry name" value="RNaseH_domain"/>
</dbReference>
<dbReference type="PANTHER" id="PTHR48475">
    <property type="entry name" value="RIBONUCLEASE H"/>
    <property type="match status" value="1"/>
</dbReference>
<dbReference type="SUPFAM" id="SSF56672">
    <property type="entry name" value="DNA/RNA polymerases"/>
    <property type="match status" value="1"/>
</dbReference>
<dbReference type="CDD" id="cd01647">
    <property type="entry name" value="RT_LTR"/>
    <property type="match status" value="1"/>
</dbReference>
<dbReference type="EMBL" id="JACGWM010001703">
    <property type="protein sequence ID" value="KAL0289228.1"/>
    <property type="molecule type" value="Genomic_DNA"/>
</dbReference>
<dbReference type="InterPro" id="IPR000477">
    <property type="entry name" value="RT_dom"/>
</dbReference>
<dbReference type="SUPFAM" id="SSF53098">
    <property type="entry name" value="Ribonuclease H-like"/>
    <property type="match status" value="1"/>
</dbReference>
<dbReference type="Gene3D" id="3.30.70.270">
    <property type="match status" value="1"/>
</dbReference>
<dbReference type="Pfam" id="PF17919">
    <property type="entry name" value="RT_RNaseH_2"/>
    <property type="match status" value="1"/>
</dbReference>
<dbReference type="Pfam" id="PF00078">
    <property type="entry name" value="RVT_1"/>
    <property type="match status" value="1"/>
</dbReference>
<evidence type="ECO:0000259" key="3">
    <source>
        <dbReference type="Pfam" id="PF13456"/>
    </source>
</evidence>
<sequence length="474" mass="53906">MCIDFRDLNKACPKDFYPLPRIDQLVDSTSECELLSMIDASQGSHLSKASDKIFQPLLGRNMEVYVDDMLVKNKEARSHVEYLEETFTILRRYRLKLNPKKCAFGVSGGRFLGFMVTQRERPIILQNIKKGQTLRVDRGVSISVRRTQAYLARLPLLLKPIPGDTLYLYLSSTSQAISSVLVRKENGDQTPIYYVIKVLNGAECRYPPIEKMALALVTTARKLRLISFHTPSESELILLETSLRQTQSIGATGTPKEEVPKEKPWLLHMDGFSTAQGSRAGVVITSPQGEDMDFAIKFDFKASNNEAEYEDLVLDTKMAQDAGTSHLLAYSNSQLIVKQVNGEYKDREDSMAQYIRQIEELKTNFKSFQLQQIPREENDKADSLAKLANAVEDYRTRHITVQHLPRPRASLNIQTITLNDNDWQTPLIQWIDEGHLPRNRWEATKVNTQALRFLMQGGTLYKKSFVHPLSGCLS</sequence>
<feature type="domain" description="RNase H type-1" evidence="3">
    <location>
        <begin position="273"/>
        <end position="388"/>
    </location>
</feature>
<name>A0AAW2J4W6_9LAMI</name>
<dbReference type="GO" id="GO:0003676">
    <property type="term" value="F:nucleic acid binding"/>
    <property type="evidence" value="ECO:0007669"/>
    <property type="project" value="InterPro"/>
</dbReference>
<proteinExistence type="predicted"/>
<dbReference type="InterPro" id="IPR036397">
    <property type="entry name" value="RNaseH_sf"/>
</dbReference>
<reference evidence="5" key="2">
    <citation type="journal article" date="2024" name="Plant">
        <title>Genomic evolution and insights into agronomic trait innovations of Sesamum species.</title>
        <authorList>
            <person name="Miao H."/>
            <person name="Wang L."/>
            <person name="Qu L."/>
            <person name="Liu H."/>
            <person name="Sun Y."/>
            <person name="Le M."/>
            <person name="Wang Q."/>
            <person name="Wei S."/>
            <person name="Zheng Y."/>
            <person name="Lin W."/>
            <person name="Duan Y."/>
            <person name="Cao H."/>
            <person name="Xiong S."/>
            <person name="Wang X."/>
            <person name="Wei L."/>
            <person name="Li C."/>
            <person name="Ma Q."/>
            <person name="Ju M."/>
            <person name="Zhao R."/>
            <person name="Li G."/>
            <person name="Mu C."/>
            <person name="Tian Q."/>
            <person name="Mei H."/>
            <person name="Zhang T."/>
            <person name="Gao T."/>
            <person name="Zhang H."/>
        </authorList>
    </citation>
    <scope>NUCLEOTIDE SEQUENCE</scope>
    <source>
        <strain evidence="5">KEN8</strain>
    </source>
</reference>
<keyword evidence="1" id="KW-0175">Coiled coil</keyword>
<evidence type="ECO:0000259" key="4">
    <source>
        <dbReference type="Pfam" id="PF17919"/>
    </source>
</evidence>
<dbReference type="Gene3D" id="3.30.420.10">
    <property type="entry name" value="Ribonuclease H-like superfamily/Ribonuclease H"/>
    <property type="match status" value="1"/>
</dbReference>
<protein>
    <recommendedName>
        <fullName evidence="6">Reverse transcriptase domain-containing protein</fullName>
    </recommendedName>
</protein>
<dbReference type="GO" id="GO:0004523">
    <property type="term" value="F:RNA-DNA hybrid ribonuclease activity"/>
    <property type="evidence" value="ECO:0007669"/>
    <property type="project" value="InterPro"/>
</dbReference>
<dbReference type="InterPro" id="IPR043502">
    <property type="entry name" value="DNA/RNA_pol_sf"/>
</dbReference>
<dbReference type="Pfam" id="PF13456">
    <property type="entry name" value="RVT_3"/>
    <property type="match status" value="1"/>
</dbReference>
<evidence type="ECO:0000256" key="1">
    <source>
        <dbReference type="SAM" id="Coils"/>
    </source>
</evidence>
<dbReference type="InterPro" id="IPR041577">
    <property type="entry name" value="RT_RNaseH_2"/>
</dbReference>
<evidence type="ECO:0008006" key="6">
    <source>
        <dbReference type="Google" id="ProtNLM"/>
    </source>
</evidence>
<gene>
    <name evidence="5" type="ORF">Scaly_2707600</name>
</gene>
<feature type="domain" description="Reverse transcriptase/retrotransposon-derived protein RNase H-like" evidence="4">
    <location>
        <begin position="145"/>
        <end position="224"/>
    </location>
</feature>
<reference evidence="5" key="1">
    <citation type="submission" date="2020-06" db="EMBL/GenBank/DDBJ databases">
        <authorList>
            <person name="Li T."/>
            <person name="Hu X."/>
            <person name="Zhang T."/>
            <person name="Song X."/>
            <person name="Zhang H."/>
            <person name="Dai N."/>
            <person name="Sheng W."/>
            <person name="Hou X."/>
            <person name="Wei L."/>
        </authorList>
    </citation>
    <scope>NUCLEOTIDE SEQUENCE</scope>
    <source>
        <strain evidence="5">KEN8</strain>
        <tissue evidence="5">Leaf</tissue>
    </source>
</reference>
<dbReference type="AlphaFoldDB" id="A0AAW2J4W6"/>
<comment type="caution">
    <text evidence="5">The sequence shown here is derived from an EMBL/GenBank/DDBJ whole genome shotgun (WGS) entry which is preliminary data.</text>
</comment>
<dbReference type="InterPro" id="IPR012337">
    <property type="entry name" value="RNaseH-like_sf"/>
</dbReference>
<feature type="coiled-coil region" evidence="1">
    <location>
        <begin position="344"/>
        <end position="371"/>
    </location>
</feature>
<feature type="domain" description="Reverse transcriptase" evidence="2">
    <location>
        <begin position="50"/>
        <end position="115"/>
    </location>
</feature>
<organism evidence="5">
    <name type="scientific">Sesamum calycinum</name>
    <dbReference type="NCBI Taxonomy" id="2727403"/>
    <lineage>
        <taxon>Eukaryota</taxon>
        <taxon>Viridiplantae</taxon>
        <taxon>Streptophyta</taxon>
        <taxon>Embryophyta</taxon>
        <taxon>Tracheophyta</taxon>
        <taxon>Spermatophyta</taxon>
        <taxon>Magnoliopsida</taxon>
        <taxon>eudicotyledons</taxon>
        <taxon>Gunneridae</taxon>
        <taxon>Pentapetalae</taxon>
        <taxon>asterids</taxon>
        <taxon>lamiids</taxon>
        <taxon>Lamiales</taxon>
        <taxon>Pedaliaceae</taxon>
        <taxon>Sesamum</taxon>
    </lineage>
</organism>